<reference evidence="1 2" key="1">
    <citation type="journal article" date="2019" name="Commun. Biol.">
        <title>The bagworm genome reveals a unique fibroin gene that provides high tensile strength.</title>
        <authorList>
            <person name="Kono N."/>
            <person name="Nakamura H."/>
            <person name="Ohtoshi R."/>
            <person name="Tomita M."/>
            <person name="Numata K."/>
            <person name="Arakawa K."/>
        </authorList>
    </citation>
    <scope>NUCLEOTIDE SEQUENCE [LARGE SCALE GENOMIC DNA]</scope>
</reference>
<evidence type="ECO:0000313" key="1">
    <source>
        <dbReference type="EMBL" id="GBP19724.1"/>
    </source>
</evidence>
<dbReference type="AlphaFoldDB" id="A0A4C1U109"/>
<gene>
    <name evidence="1" type="ORF">EVAR_8884_1</name>
</gene>
<sequence length="145" mass="16470">MYGSIVACAYPARRTMWEVRLSSWIHRLAVRPQHHRGVSGKCDASAQAAHSAGARHAGARPTFLWRAPFIAYRLLLNEEWTITGRLQEIECLKVWRVHGMLAPNPTAKMLTSKYRKCIVADAFHRTPEHIAICPILRSDGDRRIS</sequence>
<proteinExistence type="predicted"/>
<accession>A0A4C1U109</accession>
<organism evidence="1 2">
    <name type="scientific">Eumeta variegata</name>
    <name type="common">Bagworm moth</name>
    <name type="synonym">Eumeta japonica</name>
    <dbReference type="NCBI Taxonomy" id="151549"/>
    <lineage>
        <taxon>Eukaryota</taxon>
        <taxon>Metazoa</taxon>
        <taxon>Ecdysozoa</taxon>
        <taxon>Arthropoda</taxon>
        <taxon>Hexapoda</taxon>
        <taxon>Insecta</taxon>
        <taxon>Pterygota</taxon>
        <taxon>Neoptera</taxon>
        <taxon>Endopterygota</taxon>
        <taxon>Lepidoptera</taxon>
        <taxon>Glossata</taxon>
        <taxon>Ditrysia</taxon>
        <taxon>Tineoidea</taxon>
        <taxon>Psychidae</taxon>
        <taxon>Oiketicinae</taxon>
        <taxon>Eumeta</taxon>
    </lineage>
</organism>
<name>A0A4C1U109_EUMVA</name>
<comment type="caution">
    <text evidence="1">The sequence shown here is derived from an EMBL/GenBank/DDBJ whole genome shotgun (WGS) entry which is preliminary data.</text>
</comment>
<evidence type="ECO:0000313" key="2">
    <source>
        <dbReference type="Proteomes" id="UP000299102"/>
    </source>
</evidence>
<protein>
    <submittedName>
        <fullName evidence="1">Uncharacterized protein</fullName>
    </submittedName>
</protein>
<dbReference type="Proteomes" id="UP000299102">
    <property type="component" value="Unassembled WGS sequence"/>
</dbReference>
<keyword evidence="2" id="KW-1185">Reference proteome</keyword>
<dbReference type="EMBL" id="BGZK01000111">
    <property type="protein sequence ID" value="GBP19724.1"/>
    <property type="molecule type" value="Genomic_DNA"/>
</dbReference>